<evidence type="ECO:0000259" key="1">
    <source>
        <dbReference type="Pfam" id="PF02558"/>
    </source>
</evidence>
<dbReference type="EC" id="1.1.1.169" evidence="3"/>
<dbReference type="PANTHER" id="PTHR21708:SF26">
    <property type="entry name" value="2-DEHYDROPANTOATE 2-REDUCTASE"/>
    <property type="match status" value="1"/>
</dbReference>
<dbReference type="InterPro" id="IPR013752">
    <property type="entry name" value="KPA_reductase"/>
</dbReference>
<feature type="domain" description="Ketopantoate reductase C-terminal" evidence="2">
    <location>
        <begin position="156"/>
        <end position="279"/>
    </location>
</feature>
<organism evidence="3 4">
    <name type="scientific">Malassezia furfur</name>
    <name type="common">Pityriasis versicolor infection agent</name>
    <name type="synonym">Pityrosporum furfur</name>
    <dbReference type="NCBI Taxonomy" id="55194"/>
    <lineage>
        <taxon>Eukaryota</taxon>
        <taxon>Fungi</taxon>
        <taxon>Dikarya</taxon>
        <taxon>Basidiomycota</taxon>
        <taxon>Ustilaginomycotina</taxon>
        <taxon>Malasseziomycetes</taxon>
        <taxon>Malasseziales</taxon>
        <taxon>Malasseziaceae</taxon>
        <taxon>Malassezia</taxon>
    </lineage>
</organism>
<protein>
    <submittedName>
        <fullName evidence="3">2-dehydropantoate 2-reductase</fullName>
        <ecNumber evidence="3">1.1.1.169</ecNumber>
    </submittedName>
</protein>
<feature type="domain" description="Ketopantoate reductase N-terminal" evidence="1">
    <location>
        <begin position="3"/>
        <end position="110"/>
    </location>
</feature>
<keyword evidence="3" id="KW-0560">Oxidoreductase</keyword>
<dbReference type="Gene3D" id="1.10.1040.10">
    <property type="entry name" value="N-(1-d-carboxylethyl)-l-norvaline Dehydrogenase, domain 2"/>
    <property type="match status" value="1"/>
</dbReference>
<proteinExistence type="predicted"/>
<dbReference type="InterPro" id="IPR008927">
    <property type="entry name" value="6-PGluconate_DH-like_C_sf"/>
</dbReference>
<sequence length="289" mass="32134">MKTHSFGDYTFSPDAVYASVDEARDQPWDYVVVATKALNLTTDAASFIAPVVSERTTIVLIQNGLDVEAPYRERFPDAPIVSAITISSIELTQPSEVVQYRWTRISLGPYTDRYGHANDDVQRRLCERGTASSTELAEIWQRGGIRDTETYDALGIQLVRWHKLSINASMNVSGVLAGCLGNDAMTQDPFLRDHLEACMHEVLDATPKIYGVPLPDKFATPEAIIRSTERNKNSRSSMVQDWLAHRPIELQAILGNGLRVAQEHGVVMPRLATMYALLQSAFQVHMAAT</sequence>
<name>A0ABY8ETI7_MALFU</name>
<dbReference type="Pfam" id="PF02558">
    <property type="entry name" value="ApbA"/>
    <property type="match status" value="1"/>
</dbReference>
<keyword evidence="4" id="KW-1185">Reference proteome</keyword>
<dbReference type="InterPro" id="IPR051402">
    <property type="entry name" value="KPR-Related"/>
</dbReference>
<dbReference type="SUPFAM" id="SSF48179">
    <property type="entry name" value="6-phosphogluconate dehydrogenase C-terminal domain-like"/>
    <property type="match status" value="1"/>
</dbReference>
<dbReference type="Gene3D" id="3.40.50.720">
    <property type="entry name" value="NAD(P)-binding Rossmann-like Domain"/>
    <property type="match status" value="1"/>
</dbReference>
<reference evidence="3 4" key="1">
    <citation type="journal article" date="2020" name="Elife">
        <title>Loss of centromere function drives karyotype evolution in closely related Malassezia species.</title>
        <authorList>
            <person name="Sankaranarayanan S.R."/>
            <person name="Ianiri G."/>
            <person name="Coelho M.A."/>
            <person name="Reza M.H."/>
            <person name="Thimmappa B.C."/>
            <person name="Ganguly P."/>
            <person name="Vadnala R.N."/>
            <person name="Sun S."/>
            <person name="Siddharthan R."/>
            <person name="Tellgren-Roth C."/>
            <person name="Dawson T.L."/>
            <person name="Heitman J."/>
            <person name="Sanyal K."/>
        </authorList>
    </citation>
    <scope>NUCLEOTIDE SEQUENCE [LARGE SCALE GENOMIC DNA]</scope>
    <source>
        <strain evidence="3">CBS14141</strain>
    </source>
</reference>
<dbReference type="InterPro" id="IPR013332">
    <property type="entry name" value="KPR_N"/>
</dbReference>
<evidence type="ECO:0000259" key="2">
    <source>
        <dbReference type="Pfam" id="PF08546"/>
    </source>
</evidence>
<dbReference type="PANTHER" id="PTHR21708">
    <property type="entry name" value="PROBABLE 2-DEHYDROPANTOATE 2-REDUCTASE"/>
    <property type="match status" value="1"/>
</dbReference>
<dbReference type="EMBL" id="CP046236">
    <property type="protein sequence ID" value="WFD48907.1"/>
    <property type="molecule type" value="Genomic_DNA"/>
</dbReference>
<evidence type="ECO:0000313" key="4">
    <source>
        <dbReference type="Proteomes" id="UP000818624"/>
    </source>
</evidence>
<accession>A0ABY8ETI7</accession>
<dbReference type="GO" id="GO:0008677">
    <property type="term" value="F:2-dehydropantoate 2-reductase activity"/>
    <property type="evidence" value="ECO:0007669"/>
    <property type="project" value="UniProtKB-EC"/>
</dbReference>
<dbReference type="Proteomes" id="UP000818624">
    <property type="component" value="Chromosome 3"/>
</dbReference>
<dbReference type="Pfam" id="PF08546">
    <property type="entry name" value="ApbA_C"/>
    <property type="match status" value="1"/>
</dbReference>
<gene>
    <name evidence="3" type="ORF">GLX27_003580</name>
</gene>
<evidence type="ECO:0000313" key="3">
    <source>
        <dbReference type="EMBL" id="WFD48907.1"/>
    </source>
</evidence>
<dbReference type="InterPro" id="IPR013328">
    <property type="entry name" value="6PGD_dom2"/>
</dbReference>